<sequence>MECLPTKKDINGVVGPVDVETFRSLNKYRGLQSPISRITPLRRRKLKAVIRGISYRLPGRRNPNRPLRPEPCALGAQTLPLRRLTIMVWPLGYAGRGPRKESKGSATAASCCSPRGRQPSCVPALREMFGPTLDQRVPAYSHERTPSTRRLIRQEFVKAPPSLRAVLCVHKRYTATVVVWRPTRVIRGRYRALYGSRIGTPDSPPHPPEGH</sequence>
<keyword evidence="2" id="KW-1185">Reference proteome</keyword>
<comment type="caution">
    <text evidence="1">The sequence shown here is derived from an EMBL/GenBank/DDBJ whole genome shotgun (WGS) entry which is preliminary data.</text>
</comment>
<gene>
    <name evidence="1" type="ORF">EVAR_32350_1</name>
</gene>
<reference evidence="1 2" key="1">
    <citation type="journal article" date="2019" name="Commun. Biol.">
        <title>The bagworm genome reveals a unique fibroin gene that provides high tensile strength.</title>
        <authorList>
            <person name="Kono N."/>
            <person name="Nakamura H."/>
            <person name="Ohtoshi R."/>
            <person name="Tomita M."/>
            <person name="Numata K."/>
            <person name="Arakawa K."/>
        </authorList>
    </citation>
    <scope>NUCLEOTIDE SEQUENCE [LARGE SCALE GENOMIC DNA]</scope>
</reference>
<dbReference type="AlphaFoldDB" id="A0A4C1ZCB7"/>
<dbReference type="EMBL" id="BGZK01001694">
    <property type="protein sequence ID" value="GBP84724.1"/>
    <property type="molecule type" value="Genomic_DNA"/>
</dbReference>
<evidence type="ECO:0000313" key="2">
    <source>
        <dbReference type="Proteomes" id="UP000299102"/>
    </source>
</evidence>
<proteinExistence type="predicted"/>
<protein>
    <submittedName>
        <fullName evidence="1">Uncharacterized protein</fullName>
    </submittedName>
</protein>
<organism evidence="1 2">
    <name type="scientific">Eumeta variegata</name>
    <name type="common">Bagworm moth</name>
    <name type="synonym">Eumeta japonica</name>
    <dbReference type="NCBI Taxonomy" id="151549"/>
    <lineage>
        <taxon>Eukaryota</taxon>
        <taxon>Metazoa</taxon>
        <taxon>Ecdysozoa</taxon>
        <taxon>Arthropoda</taxon>
        <taxon>Hexapoda</taxon>
        <taxon>Insecta</taxon>
        <taxon>Pterygota</taxon>
        <taxon>Neoptera</taxon>
        <taxon>Endopterygota</taxon>
        <taxon>Lepidoptera</taxon>
        <taxon>Glossata</taxon>
        <taxon>Ditrysia</taxon>
        <taxon>Tineoidea</taxon>
        <taxon>Psychidae</taxon>
        <taxon>Oiketicinae</taxon>
        <taxon>Eumeta</taxon>
    </lineage>
</organism>
<accession>A0A4C1ZCB7</accession>
<evidence type="ECO:0000313" key="1">
    <source>
        <dbReference type="EMBL" id="GBP84724.1"/>
    </source>
</evidence>
<name>A0A4C1ZCB7_EUMVA</name>
<dbReference type="Proteomes" id="UP000299102">
    <property type="component" value="Unassembled WGS sequence"/>
</dbReference>